<dbReference type="Proteomes" id="UP000262583">
    <property type="component" value="Chromosome"/>
</dbReference>
<feature type="transmembrane region" description="Helical" evidence="9">
    <location>
        <begin position="192"/>
        <end position="212"/>
    </location>
</feature>
<keyword evidence="2" id="KW-1003">Cell membrane</keyword>
<name>A0A2Z4Y239_SUMC1</name>
<evidence type="ECO:0000256" key="6">
    <source>
        <dbReference type="ARBA" id="ARBA00022989"/>
    </source>
</evidence>
<evidence type="ECO:0000256" key="3">
    <source>
        <dbReference type="ARBA" id="ARBA00022676"/>
    </source>
</evidence>
<feature type="transmembrane region" description="Helical" evidence="9">
    <location>
        <begin position="233"/>
        <end position="256"/>
    </location>
</feature>
<keyword evidence="5 9" id="KW-0812">Transmembrane</keyword>
<organism evidence="11 12">
    <name type="scientific">Sumerlaea chitinivorans</name>
    <dbReference type="NCBI Taxonomy" id="2250252"/>
    <lineage>
        <taxon>Bacteria</taxon>
        <taxon>Candidatus Sumerlaeota</taxon>
        <taxon>Candidatus Sumerlaeia</taxon>
        <taxon>Candidatus Sumerlaeales</taxon>
        <taxon>Candidatus Sumerlaeaceae</taxon>
        <taxon>Candidatus Sumerlaea</taxon>
    </lineage>
</organism>
<dbReference type="GO" id="GO:0016763">
    <property type="term" value="F:pentosyltransferase activity"/>
    <property type="evidence" value="ECO:0007669"/>
    <property type="project" value="TreeGrafter"/>
</dbReference>
<dbReference type="GO" id="GO:0009103">
    <property type="term" value="P:lipopolysaccharide biosynthetic process"/>
    <property type="evidence" value="ECO:0007669"/>
    <property type="project" value="UniProtKB-ARBA"/>
</dbReference>
<sequence>MSPRKRKPQRADSETPPDEKNPQSRTEPRPTPPPDSQPVARLRIVGLNAAERPTPEEPPSPPPPPSRRAEDEKWDPYFSRRVRLLDFLAALILGVVAFFAVVTTYRGFGHSWDEALYLRPAAAAGTWVWDLLRGDRSLLEESAITHAWGVVATGDDPLHPEVAPIPKAVIGLAMTALSGYGIPEMQAMRLPIAGAFALTVALIYLIGARAFGRMGGLVAALCYGLMPRVFGHAHIAASETLFALTLILFTWAYLAGVKRPFMAVWCALAFALAVNTKVTALLLPLPAFLWGQIYHRRDYATNAFFMLFIAPIFAWLLWPWLWYDPLGNFSEYLRFYATHQSTAVFYMGQKWGYIYGPPAPWHYPLVITAIGTPPWILALAILGIASAWAHCKSRSVPMFFFLMAGAFIAVCSMPKAPKYDGERLFFGAFAFLALLAGGGYEWFVEGIARRTWVPAMLRRWIRPLAALLFFICVGVGVATIRWVHPNELNYFNLLVGGPKGAYERGFETSYWGEAVNEEVIEYLNSLTKPGTKFKPLALNELAFQNLQGWGLLSSEGVYAAATEPFDYYILQVRQGFFGNLERALHYGAEPLRTFSAQGVPRIQVFAGDALTKPPRRPEKTPSPAPSQSRTDTTTHTLGNGTSSTATQTLAISPAVKGDEPTTAATADDKRTTPPVARDPALREIPSTVPETRRTDRSFPTDTATSEPVL</sequence>
<dbReference type="PANTHER" id="PTHR33908">
    <property type="entry name" value="MANNOSYLTRANSFERASE YKCB-RELATED"/>
    <property type="match status" value="1"/>
</dbReference>
<keyword evidence="3" id="KW-0328">Glycosyltransferase</keyword>
<feature type="transmembrane region" description="Helical" evidence="9">
    <location>
        <begin position="423"/>
        <end position="443"/>
    </location>
</feature>
<keyword evidence="6 9" id="KW-1133">Transmembrane helix</keyword>
<dbReference type="GO" id="GO:0005886">
    <property type="term" value="C:plasma membrane"/>
    <property type="evidence" value="ECO:0007669"/>
    <property type="project" value="UniProtKB-SubCell"/>
</dbReference>
<feature type="compositionally biased region" description="Low complexity" evidence="8">
    <location>
        <begin position="630"/>
        <end position="644"/>
    </location>
</feature>
<evidence type="ECO:0000313" key="11">
    <source>
        <dbReference type="EMBL" id="AXA34812.1"/>
    </source>
</evidence>
<comment type="subcellular location">
    <subcellularLocation>
        <location evidence="1">Cell membrane</location>
        <topology evidence="1">Multi-pass membrane protein</topology>
    </subcellularLocation>
</comment>
<dbReference type="PANTHER" id="PTHR33908:SF11">
    <property type="entry name" value="MEMBRANE PROTEIN"/>
    <property type="match status" value="1"/>
</dbReference>
<feature type="region of interest" description="Disordered" evidence="8">
    <location>
        <begin position="1"/>
        <end position="72"/>
    </location>
</feature>
<keyword evidence="4" id="KW-0808">Transferase</keyword>
<evidence type="ECO:0000256" key="2">
    <source>
        <dbReference type="ARBA" id="ARBA00022475"/>
    </source>
</evidence>
<evidence type="ECO:0000259" key="10">
    <source>
        <dbReference type="Pfam" id="PF13231"/>
    </source>
</evidence>
<feature type="region of interest" description="Disordered" evidence="8">
    <location>
        <begin position="606"/>
        <end position="709"/>
    </location>
</feature>
<dbReference type="InterPro" id="IPR050297">
    <property type="entry name" value="LipidA_mod_glycosyltrf_83"/>
</dbReference>
<feature type="compositionally biased region" description="Pro residues" evidence="8">
    <location>
        <begin position="56"/>
        <end position="66"/>
    </location>
</feature>
<feature type="transmembrane region" description="Helical" evidence="9">
    <location>
        <begin position="361"/>
        <end position="384"/>
    </location>
</feature>
<dbReference type="Pfam" id="PF13231">
    <property type="entry name" value="PMT_2"/>
    <property type="match status" value="1"/>
</dbReference>
<evidence type="ECO:0000256" key="1">
    <source>
        <dbReference type="ARBA" id="ARBA00004651"/>
    </source>
</evidence>
<feature type="domain" description="Glycosyltransferase RgtA/B/C/D-like" evidence="10">
    <location>
        <begin position="184"/>
        <end position="322"/>
    </location>
</feature>
<dbReference type="KEGG" id="schv:BRCON_0035"/>
<evidence type="ECO:0000256" key="8">
    <source>
        <dbReference type="SAM" id="MobiDB-lite"/>
    </source>
</evidence>
<feature type="transmembrane region" description="Helical" evidence="9">
    <location>
        <begin position="262"/>
        <end position="291"/>
    </location>
</feature>
<gene>
    <name evidence="11" type="ORF">BRCON_0035</name>
</gene>
<evidence type="ECO:0000256" key="4">
    <source>
        <dbReference type="ARBA" id="ARBA00022679"/>
    </source>
</evidence>
<feature type="transmembrane region" description="Helical" evidence="9">
    <location>
        <begin position="464"/>
        <end position="483"/>
    </location>
</feature>
<proteinExistence type="predicted"/>
<keyword evidence="7 9" id="KW-0472">Membrane</keyword>
<dbReference type="AlphaFoldDB" id="A0A2Z4Y239"/>
<evidence type="ECO:0000256" key="5">
    <source>
        <dbReference type="ARBA" id="ARBA00022692"/>
    </source>
</evidence>
<evidence type="ECO:0000256" key="9">
    <source>
        <dbReference type="SAM" id="Phobius"/>
    </source>
</evidence>
<accession>A0A2Z4Y239</accession>
<feature type="transmembrane region" description="Helical" evidence="9">
    <location>
        <begin position="396"/>
        <end position="417"/>
    </location>
</feature>
<evidence type="ECO:0000256" key="7">
    <source>
        <dbReference type="ARBA" id="ARBA00023136"/>
    </source>
</evidence>
<feature type="transmembrane region" description="Helical" evidence="9">
    <location>
        <begin position="87"/>
        <end position="108"/>
    </location>
</feature>
<protein>
    <recommendedName>
        <fullName evidence="10">Glycosyltransferase RgtA/B/C/D-like domain-containing protein</fullName>
    </recommendedName>
</protein>
<feature type="transmembrane region" description="Helical" evidence="9">
    <location>
        <begin position="303"/>
        <end position="323"/>
    </location>
</feature>
<feature type="compositionally biased region" description="Polar residues" evidence="8">
    <location>
        <begin position="699"/>
        <end position="709"/>
    </location>
</feature>
<reference evidence="11 12" key="1">
    <citation type="submission" date="2018-05" db="EMBL/GenBank/DDBJ databases">
        <title>A metagenomic window into the 2 km-deep terrestrial subsurface aquifer revealed taxonomically and functionally diverse microbial community comprising novel uncultured bacterial lineages.</title>
        <authorList>
            <person name="Kadnikov V.V."/>
            <person name="Mardanov A.V."/>
            <person name="Beletsky A.V."/>
            <person name="Banks D."/>
            <person name="Pimenov N.V."/>
            <person name="Frank Y.A."/>
            <person name="Karnachuk O.V."/>
            <person name="Ravin N.V."/>
        </authorList>
    </citation>
    <scope>NUCLEOTIDE SEQUENCE [LARGE SCALE GENOMIC DNA]</scope>
    <source>
        <strain evidence="11">BY</strain>
    </source>
</reference>
<dbReference type="InterPro" id="IPR038731">
    <property type="entry name" value="RgtA/B/C-like"/>
</dbReference>
<evidence type="ECO:0000313" key="12">
    <source>
        <dbReference type="Proteomes" id="UP000262583"/>
    </source>
</evidence>
<feature type="compositionally biased region" description="Basic and acidic residues" evidence="8">
    <location>
        <begin position="9"/>
        <end position="28"/>
    </location>
</feature>
<dbReference type="EMBL" id="CP030759">
    <property type="protein sequence ID" value="AXA34812.1"/>
    <property type="molecule type" value="Genomic_DNA"/>
</dbReference>